<sequence length="756" mass="87544">MTKIKLKKKNITNQETESSSLKKLSSKCINSLSSTDFADLASDIDLLKFHEITQVLRMPLNTRRGQDIDKVADYLKNFKFQMKEINECINLLSKKDSSESGNTLKVLAQDMQLEVLNNDEIVFDYGDVENSNFYIILRGYVGVKVPTEVKLEPMNDMEFYSYLLKNKDQIVLEKSEIDPNFIETLKENKNESKLGIKKSKTLMLKKDSFKNSKEKVERKVCIMKEVSTLSDGDSFGELALLSNKSRAATIYCKQDPNRSGFARNKHYFAILGRKDFQKTLGRAQKKQLQLKTDFLQNFKIFSHFTLQTLQKLSYYMEERHFILNQTICKQAEEAKGVFLIKEGEFEMTKHNPLKKNNSIQSKISSSSSHVVRMSDVSKLKEIRICIISKHQIFGHLECIEDLPMNITVKAIKNNCSAYFISKEEFRERFNTKHAKELLLRQKNLSSIDSIDSRIQTREGLINKAHCSSMNLIIQDQLNYEDEGDIIKKLQIKNAIEKDDPFFQEEVVRTRWAMKKKLLNTSPKRGIKKSDNFDISKPPLGSISNKDQLERKLRFTIMNEGPNLELTSKTNVLSHKNEINYILEKKDETIRALDRKISKYLSKKYKTHHSGLTRPLSRIKFLKKSKMSVLPKPTTKSPQKKAKSQSLNKSLLKKFRNEKIHSSSRKDFLLNVSGIGCDTEKTAKKSLLPVLKPKVRQKKVVKVMKFKQKSKKSQYQRYDSGLKSMHPITEPDIKISRSFQKVFHVRALSEDKRSFEL</sequence>
<dbReference type="PANTHER" id="PTHR23011">
    <property type="entry name" value="CYCLIC NUCLEOTIDE-BINDING DOMAIN CONTAINING PROTEIN"/>
    <property type="match status" value="1"/>
</dbReference>
<dbReference type="SUPFAM" id="SSF51206">
    <property type="entry name" value="cAMP-binding domain-like"/>
    <property type="match status" value="2"/>
</dbReference>
<dbReference type="CDD" id="cd00038">
    <property type="entry name" value="CAP_ED"/>
    <property type="match status" value="1"/>
</dbReference>
<dbReference type="PROSITE" id="PS00889">
    <property type="entry name" value="CNMP_BINDING_2"/>
    <property type="match status" value="1"/>
</dbReference>
<comment type="caution">
    <text evidence="2">The sequence shown here is derived from an EMBL/GenBank/DDBJ whole genome shotgun (WGS) entry which is preliminary data.</text>
</comment>
<feature type="domain" description="Cyclic nucleotide-binding" evidence="1">
    <location>
        <begin position="300"/>
        <end position="427"/>
    </location>
</feature>
<dbReference type="PANTHER" id="PTHR23011:SF28">
    <property type="entry name" value="CYCLIC NUCLEOTIDE-BINDING DOMAIN CONTAINING PROTEIN"/>
    <property type="match status" value="1"/>
</dbReference>
<dbReference type="InterPro" id="IPR000595">
    <property type="entry name" value="cNMP-bd_dom"/>
</dbReference>
<dbReference type="InterPro" id="IPR018490">
    <property type="entry name" value="cNMP-bd_dom_sf"/>
</dbReference>
<evidence type="ECO:0000259" key="1">
    <source>
        <dbReference type="PROSITE" id="PS50042"/>
    </source>
</evidence>
<reference evidence="2" key="1">
    <citation type="submission" date="2023-07" db="EMBL/GenBank/DDBJ databases">
        <authorList>
            <consortium name="AG Swart"/>
            <person name="Singh M."/>
            <person name="Singh A."/>
            <person name="Seah K."/>
            <person name="Emmerich C."/>
        </authorList>
    </citation>
    <scope>NUCLEOTIDE SEQUENCE</scope>
    <source>
        <strain evidence="2">DP1</strain>
    </source>
</reference>
<dbReference type="PROSITE" id="PS50042">
    <property type="entry name" value="CNMP_BINDING_3"/>
    <property type="match status" value="2"/>
</dbReference>
<dbReference type="InterPro" id="IPR018488">
    <property type="entry name" value="cNMP-bd_CS"/>
</dbReference>
<keyword evidence="3" id="KW-1185">Reference proteome</keyword>
<dbReference type="Proteomes" id="UP001295684">
    <property type="component" value="Unassembled WGS sequence"/>
</dbReference>
<dbReference type="InterPro" id="IPR014710">
    <property type="entry name" value="RmlC-like_jellyroll"/>
</dbReference>
<dbReference type="AlphaFoldDB" id="A0AAD1XI71"/>
<dbReference type="EMBL" id="CAMPGE010014575">
    <property type="protein sequence ID" value="CAI2373239.1"/>
    <property type="molecule type" value="Genomic_DNA"/>
</dbReference>
<dbReference type="Gene3D" id="2.60.120.10">
    <property type="entry name" value="Jelly Rolls"/>
    <property type="match status" value="2"/>
</dbReference>
<protein>
    <recommendedName>
        <fullName evidence="1">Cyclic nucleotide-binding domain-containing protein</fullName>
    </recommendedName>
</protein>
<accession>A0AAD1XI71</accession>
<organism evidence="2 3">
    <name type="scientific">Euplotes crassus</name>
    <dbReference type="NCBI Taxonomy" id="5936"/>
    <lineage>
        <taxon>Eukaryota</taxon>
        <taxon>Sar</taxon>
        <taxon>Alveolata</taxon>
        <taxon>Ciliophora</taxon>
        <taxon>Intramacronucleata</taxon>
        <taxon>Spirotrichea</taxon>
        <taxon>Hypotrichia</taxon>
        <taxon>Euplotida</taxon>
        <taxon>Euplotidae</taxon>
        <taxon>Moneuplotes</taxon>
    </lineage>
</organism>
<feature type="domain" description="Cyclic nucleotide-binding" evidence="1">
    <location>
        <begin position="226"/>
        <end position="297"/>
    </location>
</feature>
<evidence type="ECO:0000313" key="2">
    <source>
        <dbReference type="EMBL" id="CAI2373239.1"/>
    </source>
</evidence>
<evidence type="ECO:0000313" key="3">
    <source>
        <dbReference type="Proteomes" id="UP001295684"/>
    </source>
</evidence>
<dbReference type="SMART" id="SM00100">
    <property type="entry name" value="cNMP"/>
    <property type="match status" value="1"/>
</dbReference>
<proteinExistence type="predicted"/>
<gene>
    <name evidence="2" type="ORF">ECRASSUSDP1_LOCUS14580</name>
</gene>
<name>A0AAD1XI71_EUPCR</name>